<proteinExistence type="predicted"/>
<keyword evidence="3" id="KW-1185">Reference proteome</keyword>
<reference evidence="2 3" key="1">
    <citation type="journal article" date="2015" name="Antonie Van Leeuwenhoek">
        <title>Thioclava indica sp. nov., isolated from surface seawater of the Indian Ocean.</title>
        <authorList>
            <person name="Liu Y."/>
            <person name="Lai Q."/>
            <person name="Du J."/>
            <person name="Xu H."/>
            <person name="Jiang L."/>
            <person name="Shao Z."/>
        </authorList>
    </citation>
    <scope>NUCLEOTIDE SEQUENCE [LARGE SCALE GENOMIC DNA]</scope>
    <source>
        <strain evidence="2 3">DT23-4</strain>
    </source>
</reference>
<evidence type="ECO:0000313" key="3">
    <source>
        <dbReference type="Proteomes" id="UP000027471"/>
    </source>
</evidence>
<gene>
    <name evidence="2" type="ORF">DT23_16135</name>
</gene>
<name>A0A074JM91_9RHOB</name>
<dbReference type="AlphaFoldDB" id="A0A074JM91"/>
<accession>A0A074JM91</accession>
<sequence>MAAQVSRRWSRSASRDQTPQRNGPEMASQDEASRAAAT</sequence>
<dbReference type="Proteomes" id="UP000027471">
    <property type="component" value="Unassembled WGS sequence"/>
</dbReference>
<dbReference type="STRING" id="1353528.DT23_16135"/>
<organism evidence="2 3">
    <name type="scientific">Thioclava indica</name>
    <dbReference type="NCBI Taxonomy" id="1353528"/>
    <lineage>
        <taxon>Bacteria</taxon>
        <taxon>Pseudomonadati</taxon>
        <taxon>Pseudomonadota</taxon>
        <taxon>Alphaproteobacteria</taxon>
        <taxon>Rhodobacterales</taxon>
        <taxon>Paracoccaceae</taxon>
        <taxon>Thioclava</taxon>
    </lineage>
</organism>
<evidence type="ECO:0000313" key="2">
    <source>
        <dbReference type="EMBL" id="KEO58751.1"/>
    </source>
</evidence>
<evidence type="ECO:0000256" key="1">
    <source>
        <dbReference type="SAM" id="MobiDB-lite"/>
    </source>
</evidence>
<comment type="caution">
    <text evidence="2">The sequence shown here is derived from an EMBL/GenBank/DDBJ whole genome shotgun (WGS) entry which is preliminary data.</text>
</comment>
<feature type="region of interest" description="Disordered" evidence="1">
    <location>
        <begin position="1"/>
        <end position="38"/>
    </location>
</feature>
<protein>
    <submittedName>
        <fullName evidence="2">Uncharacterized protein</fullName>
    </submittedName>
</protein>
<feature type="compositionally biased region" description="Polar residues" evidence="1">
    <location>
        <begin position="11"/>
        <end position="21"/>
    </location>
</feature>
<dbReference type="EMBL" id="AUNB01000032">
    <property type="protein sequence ID" value="KEO58751.1"/>
    <property type="molecule type" value="Genomic_DNA"/>
</dbReference>